<dbReference type="STRING" id="1314785.A0A165E5G1"/>
<dbReference type="Pfam" id="PF07716">
    <property type="entry name" value="bZIP_2"/>
    <property type="match status" value="1"/>
</dbReference>
<dbReference type="PROSITE" id="PS00036">
    <property type="entry name" value="BZIP_BASIC"/>
    <property type="match status" value="1"/>
</dbReference>
<feature type="region of interest" description="Disordered" evidence="7">
    <location>
        <begin position="174"/>
        <end position="225"/>
    </location>
</feature>
<proteinExistence type="predicted"/>
<feature type="compositionally biased region" description="Polar residues" evidence="7">
    <location>
        <begin position="183"/>
        <end position="198"/>
    </location>
</feature>
<protein>
    <recommendedName>
        <fullName evidence="8">BZIP domain-containing protein</fullName>
    </recommendedName>
</protein>
<feature type="domain" description="BZIP" evidence="8">
    <location>
        <begin position="110"/>
        <end position="164"/>
    </location>
</feature>
<feature type="coiled-coil region" evidence="6">
    <location>
        <begin position="131"/>
        <end position="165"/>
    </location>
</feature>
<name>A0A165E5G1_9APHY</name>
<evidence type="ECO:0000313" key="9">
    <source>
        <dbReference type="EMBL" id="KZT06273.1"/>
    </source>
</evidence>
<evidence type="ECO:0000256" key="5">
    <source>
        <dbReference type="ARBA" id="ARBA00023242"/>
    </source>
</evidence>
<evidence type="ECO:0000256" key="3">
    <source>
        <dbReference type="ARBA" id="ARBA00023125"/>
    </source>
</evidence>
<accession>A0A165E5G1</accession>
<dbReference type="PANTHER" id="PTHR13044:SF14">
    <property type="entry name" value="CRYPTOCEPHAL, ISOFORM A"/>
    <property type="match status" value="1"/>
</dbReference>
<feature type="compositionally biased region" description="Low complexity" evidence="7">
    <location>
        <begin position="63"/>
        <end position="86"/>
    </location>
</feature>
<evidence type="ECO:0000259" key="8">
    <source>
        <dbReference type="PROSITE" id="PS50217"/>
    </source>
</evidence>
<dbReference type="EMBL" id="KV427625">
    <property type="protein sequence ID" value="KZT06273.1"/>
    <property type="molecule type" value="Genomic_DNA"/>
</dbReference>
<dbReference type="InParanoid" id="A0A165E5G1"/>
<dbReference type="GO" id="GO:0005634">
    <property type="term" value="C:nucleus"/>
    <property type="evidence" value="ECO:0007669"/>
    <property type="project" value="UniProtKB-SubCell"/>
</dbReference>
<feature type="compositionally biased region" description="Basic and acidic residues" evidence="7">
    <location>
        <begin position="215"/>
        <end position="225"/>
    </location>
</feature>
<evidence type="ECO:0000256" key="1">
    <source>
        <dbReference type="ARBA" id="ARBA00004123"/>
    </source>
</evidence>
<evidence type="ECO:0000313" key="10">
    <source>
        <dbReference type="Proteomes" id="UP000076871"/>
    </source>
</evidence>
<keyword evidence="10" id="KW-1185">Reference proteome</keyword>
<dbReference type="AlphaFoldDB" id="A0A165E5G1"/>
<dbReference type="GO" id="GO:0001228">
    <property type="term" value="F:DNA-binding transcription activator activity, RNA polymerase II-specific"/>
    <property type="evidence" value="ECO:0007669"/>
    <property type="project" value="TreeGrafter"/>
</dbReference>
<sequence>MATQQIPNPAQAFLAALPWLQYMQMQTQYNQLQQQAHHVPFMQPPVPPQQPSQFSSEMLSLFTQTQAQPQSPSSAQESSQPSPEASDNTPKSPSPEEREMTEAELAAIAEDKRRRNTAASARFRIKKKQWTLNLERTITDLSTRVQELETEAAELRRENGWLKEIVMLKSKRMQGSVPDLENAGSSSAQSTGDAQNTPSTGEGGSAEAQEGGYSAEEKGKGKPSS</sequence>
<gene>
    <name evidence="9" type="ORF">LAESUDRAFT_726100</name>
</gene>
<evidence type="ECO:0000256" key="6">
    <source>
        <dbReference type="SAM" id="Coils"/>
    </source>
</evidence>
<keyword evidence="6" id="KW-0175">Coiled coil</keyword>
<keyword evidence="5" id="KW-0539">Nucleus</keyword>
<evidence type="ECO:0000256" key="7">
    <source>
        <dbReference type="SAM" id="MobiDB-lite"/>
    </source>
</evidence>
<dbReference type="Proteomes" id="UP000076871">
    <property type="component" value="Unassembled WGS sequence"/>
</dbReference>
<keyword evidence="3" id="KW-0238">DNA-binding</keyword>
<dbReference type="CDD" id="cd14705">
    <property type="entry name" value="bZIP_Zip1"/>
    <property type="match status" value="1"/>
</dbReference>
<dbReference type="OrthoDB" id="1939598at2759"/>
<dbReference type="InterPro" id="IPR046347">
    <property type="entry name" value="bZIP_sf"/>
</dbReference>
<dbReference type="PROSITE" id="PS50217">
    <property type="entry name" value="BZIP"/>
    <property type="match status" value="1"/>
</dbReference>
<dbReference type="GeneID" id="63825988"/>
<feature type="region of interest" description="Disordered" evidence="7">
    <location>
        <begin position="40"/>
        <end position="101"/>
    </location>
</feature>
<evidence type="ECO:0000256" key="4">
    <source>
        <dbReference type="ARBA" id="ARBA00023163"/>
    </source>
</evidence>
<reference evidence="9 10" key="1">
    <citation type="journal article" date="2016" name="Mol. Biol. Evol.">
        <title>Comparative Genomics of Early-Diverging Mushroom-Forming Fungi Provides Insights into the Origins of Lignocellulose Decay Capabilities.</title>
        <authorList>
            <person name="Nagy L.G."/>
            <person name="Riley R."/>
            <person name="Tritt A."/>
            <person name="Adam C."/>
            <person name="Daum C."/>
            <person name="Floudas D."/>
            <person name="Sun H."/>
            <person name="Yadav J.S."/>
            <person name="Pangilinan J."/>
            <person name="Larsson K.H."/>
            <person name="Matsuura K."/>
            <person name="Barry K."/>
            <person name="Labutti K."/>
            <person name="Kuo R."/>
            <person name="Ohm R.A."/>
            <person name="Bhattacharya S.S."/>
            <person name="Shirouzu T."/>
            <person name="Yoshinaga Y."/>
            <person name="Martin F.M."/>
            <person name="Grigoriev I.V."/>
            <person name="Hibbett D.S."/>
        </authorList>
    </citation>
    <scope>NUCLEOTIDE SEQUENCE [LARGE SCALE GENOMIC DNA]</scope>
    <source>
        <strain evidence="9 10">93-53</strain>
    </source>
</reference>
<keyword evidence="4" id="KW-0804">Transcription</keyword>
<dbReference type="SMART" id="SM00338">
    <property type="entry name" value="BRLZ"/>
    <property type="match status" value="1"/>
</dbReference>
<dbReference type="GO" id="GO:0000977">
    <property type="term" value="F:RNA polymerase II transcription regulatory region sequence-specific DNA binding"/>
    <property type="evidence" value="ECO:0007669"/>
    <property type="project" value="TreeGrafter"/>
</dbReference>
<dbReference type="InterPro" id="IPR004827">
    <property type="entry name" value="bZIP"/>
</dbReference>
<dbReference type="Gene3D" id="1.20.5.170">
    <property type="match status" value="1"/>
</dbReference>
<keyword evidence="2" id="KW-0805">Transcription regulation</keyword>
<dbReference type="RefSeq" id="XP_040764013.1">
    <property type="nucleotide sequence ID" value="XM_040908959.1"/>
</dbReference>
<comment type="subcellular location">
    <subcellularLocation>
        <location evidence="1">Nucleus</location>
    </subcellularLocation>
</comment>
<dbReference type="SUPFAM" id="SSF57959">
    <property type="entry name" value="Leucine zipper domain"/>
    <property type="match status" value="1"/>
</dbReference>
<feature type="compositionally biased region" description="Low complexity" evidence="7">
    <location>
        <begin position="205"/>
        <end position="214"/>
    </location>
</feature>
<organism evidence="9 10">
    <name type="scientific">Laetiporus sulphureus 93-53</name>
    <dbReference type="NCBI Taxonomy" id="1314785"/>
    <lineage>
        <taxon>Eukaryota</taxon>
        <taxon>Fungi</taxon>
        <taxon>Dikarya</taxon>
        <taxon>Basidiomycota</taxon>
        <taxon>Agaricomycotina</taxon>
        <taxon>Agaricomycetes</taxon>
        <taxon>Polyporales</taxon>
        <taxon>Laetiporus</taxon>
    </lineage>
</organism>
<dbReference type="PANTHER" id="PTHR13044">
    <property type="entry name" value="ACTIVATING TRANSCRIPTION FACTOR ATF 4/5"/>
    <property type="match status" value="1"/>
</dbReference>
<evidence type="ECO:0000256" key="2">
    <source>
        <dbReference type="ARBA" id="ARBA00023015"/>
    </source>
</evidence>